<feature type="transmembrane region" description="Helical" evidence="9">
    <location>
        <begin position="66"/>
        <end position="85"/>
    </location>
</feature>
<evidence type="ECO:0000256" key="2">
    <source>
        <dbReference type="ARBA" id="ARBA00022448"/>
    </source>
</evidence>
<evidence type="ECO:0000256" key="1">
    <source>
        <dbReference type="ARBA" id="ARBA00004651"/>
    </source>
</evidence>
<dbReference type="Pfam" id="PF02653">
    <property type="entry name" value="BPD_transp_2"/>
    <property type="match status" value="1"/>
</dbReference>
<evidence type="ECO:0000313" key="10">
    <source>
        <dbReference type="EMBL" id="TIH31208.1"/>
    </source>
</evidence>
<dbReference type="GO" id="GO:0022857">
    <property type="term" value="F:transmembrane transporter activity"/>
    <property type="evidence" value="ECO:0007669"/>
    <property type="project" value="InterPro"/>
</dbReference>
<dbReference type="CDD" id="cd06579">
    <property type="entry name" value="TM_PBP1_transp_AraH_like"/>
    <property type="match status" value="1"/>
</dbReference>
<accession>A0A4T2BPW8</accession>
<keyword evidence="2" id="KW-0813">Transport</keyword>
<name>A0A4T2BPW8_9MICO</name>
<dbReference type="EMBL" id="QYRT01000046">
    <property type="protein sequence ID" value="TIH31208.1"/>
    <property type="molecule type" value="Genomic_DNA"/>
</dbReference>
<evidence type="ECO:0000256" key="3">
    <source>
        <dbReference type="ARBA" id="ARBA00022475"/>
    </source>
</evidence>
<feature type="transmembrane region" description="Helical" evidence="9">
    <location>
        <begin position="120"/>
        <end position="141"/>
    </location>
</feature>
<evidence type="ECO:0000256" key="8">
    <source>
        <dbReference type="SAM" id="MobiDB-lite"/>
    </source>
</evidence>
<keyword evidence="3" id="KW-1003">Cell membrane</keyword>
<feature type="transmembrane region" description="Helical" evidence="9">
    <location>
        <begin position="317"/>
        <end position="336"/>
    </location>
</feature>
<feature type="compositionally biased region" description="Polar residues" evidence="8">
    <location>
        <begin position="1"/>
        <end position="16"/>
    </location>
</feature>
<keyword evidence="7 9" id="KW-0472">Membrane</keyword>
<dbReference type="RefSeq" id="WP_136643415.1">
    <property type="nucleotide sequence ID" value="NZ_QYRT01000046.1"/>
</dbReference>
<evidence type="ECO:0000256" key="9">
    <source>
        <dbReference type="SAM" id="Phobius"/>
    </source>
</evidence>
<organism evidence="10 11">
    <name type="scientific">Subtercola vilae</name>
    <dbReference type="NCBI Taxonomy" id="2056433"/>
    <lineage>
        <taxon>Bacteria</taxon>
        <taxon>Bacillati</taxon>
        <taxon>Actinomycetota</taxon>
        <taxon>Actinomycetes</taxon>
        <taxon>Micrococcales</taxon>
        <taxon>Microbacteriaceae</taxon>
        <taxon>Subtercola</taxon>
    </lineage>
</organism>
<feature type="region of interest" description="Disordered" evidence="8">
    <location>
        <begin position="1"/>
        <end position="20"/>
    </location>
</feature>
<feature type="transmembrane region" description="Helical" evidence="9">
    <location>
        <begin position="290"/>
        <end position="311"/>
    </location>
</feature>
<dbReference type="Proteomes" id="UP000306192">
    <property type="component" value="Unassembled WGS sequence"/>
</dbReference>
<dbReference type="InterPro" id="IPR001851">
    <property type="entry name" value="ABC_transp_permease"/>
</dbReference>
<sequence>MTNNTLTGPPRSQSPQAPDARPATTALDVVKHLLPKSYLLLVLLAIIIIGYYVSPDFLTARNAQNVIAAASITAVLAIGQFFVILTGGIDLSVGSTLAMSTVIIALTLQSGMNAGLATGVTLAACAFAGLINGVLIVWLRIPPFIATLAMMSAIKGFSYIIQSTSLIQITNQAFINAFSSGSWLWVRNPVAIFIIVAVIAALVAKFSTFGRSLYAIGGNSEAARLSGLPVARNLLITYTLSGFLAGLAGLIAAAQLQQGSSLIGVGYELDAIAAVVVGGASLMGGKGDPISAVIGVFVLATIINIMNLVGISSEPQLVIKGAVIIIAVFLSSAGGVQRISGFFSSHFGRSRSAAAAQ</sequence>
<evidence type="ECO:0000256" key="6">
    <source>
        <dbReference type="ARBA" id="ARBA00022989"/>
    </source>
</evidence>
<keyword evidence="5 9" id="KW-0812">Transmembrane</keyword>
<evidence type="ECO:0000256" key="5">
    <source>
        <dbReference type="ARBA" id="ARBA00022692"/>
    </source>
</evidence>
<feature type="transmembrane region" description="Helical" evidence="9">
    <location>
        <begin position="190"/>
        <end position="214"/>
    </location>
</feature>
<feature type="transmembrane region" description="Helical" evidence="9">
    <location>
        <begin position="37"/>
        <end position="54"/>
    </location>
</feature>
<keyword evidence="11" id="KW-1185">Reference proteome</keyword>
<comment type="subcellular location">
    <subcellularLocation>
        <location evidence="1">Cell membrane</location>
        <topology evidence="1">Multi-pass membrane protein</topology>
    </subcellularLocation>
</comment>
<proteinExistence type="predicted"/>
<dbReference type="PANTHER" id="PTHR32196">
    <property type="entry name" value="ABC TRANSPORTER PERMEASE PROTEIN YPHD-RELATED-RELATED"/>
    <property type="match status" value="1"/>
</dbReference>
<gene>
    <name evidence="10" type="ORF">D4765_16530</name>
</gene>
<evidence type="ECO:0000256" key="4">
    <source>
        <dbReference type="ARBA" id="ARBA00022519"/>
    </source>
</evidence>
<reference evidence="10 11" key="1">
    <citation type="journal article" date="2019" name="Microorganisms">
        <title>Systematic Affiliation and Genome Analysis of Subtercola vilae DB165(T) with Particular Emphasis on Cold Adaptation of an Isolate from a High-Altitude Cold Volcano Lake.</title>
        <authorList>
            <person name="Villalobos A.S."/>
            <person name="Wiese J."/>
            <person name="Imhoff J.F."/>
            <person name="Dorador C."/>
            <person name="Keller A."/>
            <person name="Hentschel U."/>
        </authorList>
    </citation>
    <scope>NUCLEOTIDE SEQUENCE [LARGE SCALE GENOMIC DNA]</scope>
    <source>
        <strain evidence="10 11">DB165</strain>
    </source>
</reference>
<keyword evidence="6 9" id="KW-1133">Transmembrane helix</keyword>
<evidence type="ECO:0000256" key="7">
    <source>
        <dbReference type="ARBA" id="ARBA00023136"/>
    </source>
</evidence>
<dbReference type="AlphaFoldDB" id="A0A4T2BPW8"/>
<keyword evidence="4" id="KW-0997">Cell inner membrane</keyword>
<dbReference type="GO" id="GO:0005886">
    <property type="term" value="C:plasma membrane"/>
    <property type="evidence" value="ECO:0007669"/>
    <property type="project" value="UniProtKB-SubCell"/>
</dbReference>
<evidence type="ECO:0000313" key="11">
    <source>
        <dbReference type="Proteomes" id="UP000306192"/>
    </source>
</evidence>
<comment type="caution">
    <text evidence="10">The sequence shown here is derived from an EMBL/GenBank/DDBJ whole genome shotgun (WGS) entry which is preliminary data.</text>
</comment>
<dbReference type="OrthoDB" id="9808136at2"/>
<protein>
    <submittedName>
        <fullName evidence="10">ABC transporter permease</fullName>
    </submittedName>
</protein>
<dbReference type="PANTHER" id="PTHR32196:SF21">
    <property type="entry name" value="ABC TRANSPORTER PERMEASE PROTEIN YPHD-RELATED"/>
    <property type="match status" value="1"/>
</dbReference>
<feature type="transmembrane region" description="Helical" evidence="9">
    <location>
        <begin position="235"/>
        <end position="256"/>
    </location>
</feature>